<dbReference type="PANTHER" id="PTHR43114">
    <property type="entry name" value="ADENINE DEAMINASE"/>
    <property type="match status" value="1"/>
</dbReference>
<name>A0A6L1L0L0_CAMLA</name>
<feature type="site" description="Important for catalytic activity" evidence="5">
    <location>
        <position position="217"/>
    </location>
</feature>
<comment type="similarity">
    <text evidence="5">Belongs to the metallo-dependent hydrolases superfamily. Adenosine and AMP deaminases family. Adenine deaminase type 2 subfamily.</text>
</comment>
<dbReference type="GO" id="GO:0008270">
    <property type="term" value="F:zinc ion binding"/>
    <property type="evidence" value="ECO:0007669"/>
    <property type="project" value="UniProtKB-UniRule"/>
</dbReference>
<feature type="binding site" evidence="5">
    <location>
        <position position="275"/>
    </location>
    <ligand>
        <name>substrate</name>
    </ligand>
</feature>
<comment type="catalytic activity">
    <reaction evidence="5">
        <text>adenine + H2O + H(+) = hypoxanthine + NH4(+)</text>
        <dbReference type="Rhea" id="RHEA:23688"/>
        <dbReference type="ChEBI" id="CHEBI:15377"/>
        <dbReference type="ChEBI" id="CHEBI:15378"/>
        <dbReference type="ChEBI" id="CHEBI:16708"/>
        <dbReference type="ChEBI" id="CHEBI:17368"/>
        <dbReference type="ChEBI" id="CHEBI:28938"/>
        <dbReference type="EC" id="3.5.4.2"/>
    </reaction>
</comment>
<dbReference type="InterPro" id="IPR032466">
    <property type="entry name" value="Metal_Hydrolase"/>
</dbReference>
<protein>
    <recommendedName>
        <fullName evidence="5">Adenine deaminase</fullName>
        <shortName evidence="5">ADE</shortName>
        <ecNumber evidence="5">3.5.4.2</ecNumber>
    </recommendedName>
    <alternativeName>
        <fullName evidence="5">Adenine aminohydrolase</fullName>
        <shortName evidence="5">AAH</shortName>
    </alternativeName>
</protein>
<dbReference type="InterPro" id="IPR006330">
    <property type="entry name" value="Ado/ade_deaminase"/>
</dbReference>
<dbReference type="GO" id="GO:0043103">
    <property type="term" value="P:hypoxanthine salvage"/>
    <property type="evidence" value="ECO:0007669"/>
    <property type="project" value="UniProtKB-UniRule"/>
</dbReference>
<comment type="function">
    <text evidence="5">Catalyzes the hydrolytic deamination of adenine to hypoxanthine. Plays an important role in the purine salvage pathway and in nitrogen catabolism.</text>
</comment>
<dbReference type="Proteomes" id="UP000476009">
    <property type="component" value="Unassembled WGS sequence"/>
</dbReference>
<evidence type="ECO:0000256" key="5">
    <source>
        <dbReference type="HAMAP-Rule" id="MF_01962"/>
    </source>
</evidence>
<dbReference type="EC" id="3.5.4.2" evidence="5"/>
<dbReference type="InterPro" id="IPR001365">
    <property type="entry name" value="A_deaminase_dom"/>
</dbReference>
<sequence length="331" mass="38355">MKTFLQNIPKVELHLHIEGSLEPKMMFELAKRNNIVLKYKSEDEIKKAYDFSNLQDFLDIYYQGANVLQTRQDFYDLTFAYMKKCKEQNVVHTEIFFDPQTHTARNIALKDVIEGIWQALQKAKEEFGISSFLIACILRHLSEDEGLKTLDELCLYKDKIKAIGLDSSEINNPPFKFKNLFQKAKEEGFLLVMHAGEEGSSEYIKQVLELGVSRIDHGVKCEHDNMLLKEIIQKQIPLTICPLSNVKLKVFQNMQEHNILKLLQKNVCVCVNSDDPAYFGGYILENFIALDEAFKLSKDEVKKLCINAINASFLQENKKENLRKLIFNFQE</sequence>
<evidence type="ECO:0000256" key="1">
    <source>
        <dbReference type="ARBA" id="ARBA00022723"/>
    </source>
</evidence>
<organism evidence="7 8">
    <name type="scientific">Campylobacter lari</name>
    <dbReference type="NCBI Taxonomy" id="201"/>
    <lineage>
        <taxon>Bacteria</taxon>
        <taxon>Pseudomonadati</taxon>
        <taxon>Campylobacterota</taxon>
        <taxon>Epsilonproteobacteria</taxon>
        <taxon>Campylobacterales</taxon>
        <taxon>Campylobacteraceae</taxon>
        <taxon>Campylobacter</taxon>
    </lineage>
</organism>
<dbReference type="PANTHER" id="PTHR43114:SF6">
    <property type="entry name" value="ADENINE DEAMINASE"/>
    <property type="match status" value="1"/>
</dbReference>
<dbReference type="CDD" id="cd01320">
    <property type="entry name" value="ADA"/>
    <property type="match status" value="1"/>
</dbReference>
<evidence type="ECO:0000259" key="6">
    <source>
        <dbReference type="Pfam" id="PF00962"/>
    </source>
</evidence>
<dbReference type="GO" id="GO:0009117">
    <property type="term" value="P:nucleotide metabolic process"/>
    <property type="evidence" value="ECO:0007669"/>
    <property type="project" value="UniProtKB-KW"/>
</dbReference>
<dbReference type="GO" id="GO:0000034">
    <property type="term" value="F:adenine deaminase activity"/>
    <property type="evidence" value="ECO:0007669"/>
    <property type="project" value="UniProtKB-UniRule"/>
</dbReference>
<evidence type="ECO:0000256" key="4">
    <source>
        <dbReference type="ARBA" id="ARBA00023080"/>
    </source>
</evidence>
<feature type="domain" description="Adenosine deaminase" evidence="6">
    <location>
        <begin position="9"/>
        <end position="326"/>
    </location>
</feature>
<dbReference type="GO" id="GO:0005829">
    <property type="term" value="C:cytosol"/>
    <property type="evidence" value="ECO:0007669"/>
    <property type="project" value="TreeGrafter"/>
</dbReference>
<evidence type="ECO:0000313" key="8">
    <source>
        <dbReference type="Proteomes" id="UP000476009"/>
    </source>
</evidence>
<reference evidence="7 8" key="1">
    <citation type="submission" date="2018-05" db="EMBL/GenBank/DDBJ databases">
        <authorList>
            <consortium name="PulseNet: The National Subtyping Network for Foodborne Disease Surveillance"/>
            <person name="Tarr C.L."/>
            <person name="Trees E."/>
            <person name="Katz L.S."/>
            <person name="Carleton-Romer H.A."/>
            <person name="Stroika S."/>
            <person name="Kucerova Z."/>
            <person name="Roache K.F."/>
            <person name="Sabol A.L."/>
            <person name="Besser J."/>
            <person name="Gerner-Smidt P."/>
        </authorList>
    </citation>
    <scope>NUCLEOTIDE SEQUENCE [LARGE SCALE GENOMIC DNA]</scope>
    <source>
        <strain evidence="7 8">D5625</strain>
    </source>
</reference>
<evidence type="ECO:0000256" key="3">
    <source>
        <dbReference type="ARBA" id="ARBA00022833"/>
    </source>
</evidence>
<keyword evidence="4 5" id="KW-0546">Nucleotide metabolism</keyword>
<keyword evidence="1 5" id="KW-0479">Metal-binding</keyword>
<dbReference type="HAMAP" id="MF_01962">
    <property type="entry name" value="Adenine_deaminase"/>
    <property type="match status" value="1"/>
</dbReference>
<feature type="binding site" evidence="5">
    <location>
        <position position="194"/>
    </location>
    <ligand>
        <name>Zn(2+)</name>
        <dbReference type="ChEBI" id="CHEBI:29105"/>
        <note>catalytic</note>
    </ligand>
</feature>
<dbReference type="GO" id="GO:0006146">
    <property type="term" value="P:adenine catabolic process"/>
    <property type="evidence" value="ECO:0007669"/>
    <property type="project" value="UniProtKB-UniRule"/>
</dbReference>
<proteinExistence type="inferred from homology"/>
<evidence type="ECO:0000256" key="2">
    <source>
        <dbReference type="ARBA" id="ARBA00022801"/>
    </source>
</evidence>
<dbReference type="EMBL" id="AACKNS010000002">
    <property type="protein sequence ID" value="EAK9993701.1"/>
    <property type="molecule type" value="Genomic_DNA"/>
</dbReference>
<keyword evidence="2 5" id="KW-0378">Hydrolase</keyword>
<dbReference type="AlphaFoldDB" id="A0A6L1L0L0"/>
<feature type="binding site" evidence="5">
    <location>
        <position position="274"/>
    </location>
    <ligand>
        <name>Zn(2+)</name>
        <dbReference type="ChEBI" id="CHEBI:29105"/>
        <note>catalytic</note>
    </ligand>
</feature>
<dbReference type="Gene3D" id="3.20.20.140">
    <property type="entry name" value="Metal-dependent hydrolases"/>
    <property type="match status" value="1"/>
</dbReference>
<dbReference type="NCBIfam" id="TIGR01430">
    <property type="entry name" value="aden_deam"/>
    <property type="match status" value="1"/>
</dbReference>
<evidence type="ECO:0000313" key="7">
    <source>
        <dbReference type="EMBL" id="EAK9993701.1"/>
    </source>
</evidence>
<dbReference type="InterPro" id="IPR028892">
    <property type="entry name" value="ADE"/>
</dbReference>
<dbReference type="NCBIfam" id="NF006850">
    <property type="entry name" value="PRK09358.1-6"/>
    <property type="match status" value="1"/>
</dbReference>
<feature type="binding site" evidence="5">
    <location>
        <position position="14"/>
    </location>
    <ligand>
        <name>Zn(2+)</name>
        <dbReference type="ChEBI" id="CHEBI:29105"/>
        <note>catalytic</note>
    </ligand>
</feature>
<dbReference type="FunFam" id="3.20.20.140:FF:000039">
    <property type="entry name" value="Adenine deaminase"/>
    <property type="match status" value="1"/>
</dbReference>
<dbReference type="SUPFAM" id="SSF51556">
    <property type="entry name" value="Metallo-dependent hydrolases"/>
    <property type="match status" value="1"/>
</dbReference>
<comment type="caution">
    <text evidence="7">The sequence shown here is derived from an EMBL/GenBank/DDBJ whole genome shotgun (WGS) entry which is preliminary data.</text>
</comment>
<feature type="active site" description="Proton donor" evidence="5">
    <location>
        <position position="197"/>
    </location>
</feature>
<gene>
    <name evidence="7" type="ORF">A9458_02400</name>
</gene>
<dbReference type="Pfam" id="PF00962">
    <property type="entry name" value="A_deaminase"/>
    <property type="match status" value="1"/>
</dbReference>
<feature type="binding site" evidence="5">
    <location>
        <position position="16"/>
    </location>
    <ligand>
        <name>Zn(2+)</name>
        <dbReference type="ChEBI" id="CHEBI:29105"/>
        <note>catalytic</note>
    </ligand>
</feature>
<keyword evidence="3 5" id="KW-0862">Zinc</keyword>
<accession>A0A6L1L0L0</accession>
<comment type="cofactor">
    <cofactor evidence="5">
        <name>Zn(2+)</name>
        <dbReference type="ChEBI" id="CHEBI:29105"/>
    </cofactor>
    <text evidence="5">Binds 1 zinc ion per subunit.</text>
</comment>